<reference evidence="1" key="1">
    <citation type="submission" date="2023-10" db="EMBL/GenBank/DDBJ databases">
        <authorList>
            <person name="Chen Y."/>
            <person name="Shah S."/>
            <person name="Dougan E. K."/>
            <person name="Thang M."/>
            <person name="Chan C."/>
        </authorList>
    </citation>
    <scope>NUCLEOTIDE SEQUENCE [LARGE SCALE GENOMIC DNA]</scope>
</reference>
<dbReference type="Proteomes" id="UP001189429">
    <property type="component" value="Unassembled WGS sequence"/>
</dbReference>
<organism evidence="1 2">
    <name type="scientific">Prorocentrum cordatum</name>
    <dbReference type="NCBI Taxonomy" id="2364126"/>
    <lineage>
        <taxon>Eukaryota</taxon>
        <taxon>Sar</taxon>
        <taxon>Alveolata</taxon>
        <taxon>Dinophyceae</taxon>
        <taxon>Prorocentrales</taxon>
        <taxon>Prorocentraceae</taxon>
        <taxon>Prorocentrum</taxon>
    </lineage>
</organism>
<evidence type="ECO:0000313" key="1">
    <source>
        <dbReference type="EMBL" id="CAK0830723.1"/>
    </source>
</evidence>
<comment type="caution">
    <text evidence="1">The sequence shown here is derived from an EMBL/GenBank/DDBJ whole genome shotgun (WGS) entry which is preliminary data.</text>
</comment>
<accession>A0ABN9SGN3</accession>
<feature type="non-terminal residue" evidence="1">
    <location>
        <position position="356"/>
    </location>
</feature>
<sequence length="356" mass="39365">VAAVNTGLAVPVYVISVYLTTKIGMVEPNVSYLGGLLQLVSLLPGPWVAGGGWNMEPQDLQEWARRVRGVVAATGEATCGSSKLDFFICSQTLASSGMEVVSVLGTPVCTHVPVLLKLRRLHARATVTAAEGSDPRGIQQAAGCWFMHAEDPLCQLHDVYERRRGRAVGLKLKRAPLAQEWSRQFRARSSLEFRQLQVIEGFLIEDDWWPFTGALANVSIAKVVMVLRSGSAAAAGYMLEALDDHLLQLRQRDAQVYQSEWKAWACAAAQEKGGRAAFGFVRAGHQVQPSVFEMLDEEQEQMMPLGGDAAMEKLMQQRGPLWQHELREDEIHPYSWRGAESDVEELPRLTLQNLGE</sequence>
<evidence type="ECO:0000313" key="2">
    <source>
        <dbReference type="Proteomes" id="UP001189429"/>
    </source>
</evidence>
<proteinExistence type="predicted"/>
<name>A0ABN9SGN3_9DINO</name>
<dbReference type="EMBL" id="CAUYUJ010011002">
    <property type="protein sequence ID" value="CAK0830723.1"/>
    <property type="molecule type" value="Genomic_DNA"/>
</dbReference>
<keyword evidence="2" id="KW-1185">Reference proteome</keyword>
<feature type="non-terminal residue" evidence="1">
    <location>
        <position position="1"/>
    </location>
</feature>
<gene>
    <name evidence="1" type="ORF">PCOR1329_LOCUS29286</name>
</gene>
<protein>
    <submittedName>
        <fullName evidence="1">Uncharacterized protein</fullName>
    </submittedName>
</protein>